<comment type="caution">
    <text evidence="2">The sequence shown here is derived from an EMBL/GenBank/DDBJ whole genome shotgun (WGS) entry which is preliminary data.</text>
</comment>
<protein>
    <submittedName>
        <fullName evidence="2">YheC/YheD family protein</fullName>
    </submittedName>
</protein>
<name>A0A6B3VWX3_9BACI</name>
<dbReference type="AlphaFoldDB" id="A0A6B3VWX3"/>
<evidence type="ECO:0000313" key="2">
    <source>
        <dbReference type="EMBL" id="NEY80021.1"/>
    </source>
</evidence>
<organism evidence="2 3">
    <name type="scientific">Bacillus aquiflavi</name>
    <dbReference type="NCBI Taxonomy" id="2672567"/>
    <lineage>
        <taxon>Bacteria</taxon>
        <taxon>Bacillati</taxon>
        <taxon>Bacillota</taxon>
        <taxon>Bacilli</taxon>
        <taxon>Bacillales</taxon>
        <taxon>Bacillaceae</taxon>
        <taxon>Bacillus</taxon>
    </lineage>
</organism>
<dbReference type="Pfam" id="PF14398">
    <property type="entry name" value="ATPgrasp_YheCD"/>
    <property type="match status" value="1"/>
</dbReference>
<reference evidence="1 4" key="2">
    <citation type="submission" date="2020-07" db="EMBL/GenBank/DDBJ databases">
        <authorList>
            <person name="Feng H."/>
        </authorList>
    </citation>
    <scope>NUCLEOTIDE SEQUENCE [LARGE SCALE GENOMIC DNA]</scope>
    <source>
        <strain evidence="4">s-12</strain>
        <strain evidence="1">S-12</strain>
    </source>
</reference>
<evidence type="ECO:0000313" key="4">
    <source>
        <dbReference type="Proteomes" id="UP000570010"/>
    </source>
</evidence>
<dbReference type="EMBL" id="JACEIO010000001">
    <property type="protein sequence ID" value="MBA4535645.1"/>
    <property type="molecule type" value="Genomic_DNA"/>
</dbReference>
<proteinExistence type="predicted"/>
<keyword evidence="3" id="KW-1185">Reference proteome</keyword>
<evidence type="ECO:0000313" key="1">
    <source>
        <dbReference type="EMBL" id="MBA4535645.1"/>
    </source>
</evidence>
<gene>
    <name evidence="2" type="ORF">G4D64_00490</name>
    <name evidence="1" type="ORF">H1Z61_00490</name>
</gene>
<dbReference type="SUPFAM" id="SSF56059">
    <property type="entry name" value="Glutathione synthetase ATP-binding domain-like"/>
    <property type="match status" value="1"/>
</dbReference>
<dbReference type="Proteomes" id="UP000472971">
    <property type="component" value="Unassembled WGS sequence"/>
</dbReference>
<dbReference type="RefSeq" id="WP_163238964.1">
    <property type="nucleotide sequence ID" value="NZ_JAAIWN010000001.1"/>
</dbReference>
<sequence length="460" mass="53087">MTASFLSITIHPCEVFHDHSYFIRLSTALFHKWKLSENDLLHLIVEKASVRVSVASFESEENMIEIPNNLLAKLFLPARTICLGAKFIAAEKTVYFGPIITLLTEINEELDQVHFYTVHDFCYELHKYASKLNCFFYVCSLQNITNRTLNGYFYENEKWHNSCLPIPNVVYNRIHSRRRELSKMFCSFQAQLKNYNIPFFNYKFLSKWEVHKQLMIEKKLHRFLPETNILTKGNFTKMITCYDLLFIKPLHGSQGKDIVRIKKKGNNLAVQLSTTSVEENEQSFKDIEHFYQYFTSQLKKQAYIVQQGIYLITANNRPLDFRLLCQKRNMHTWTVTSIVARLSANHQFVSNISQGGEIVKPFSVLLTHFHFHKALQIFSHMKELAIEAASVMSNQHEGVIGELGIDIGVDINGGLWMIEINSKPSKKYPNHKANIRPSAKGIINYAKVLALSNGGSENSC</sequence>
<reference evidence="2 3" key="1">
    <citation type="submission" date="2020-02" db="EMBL/GenBank/DDBJ databases">
        <title>Bacillus aquiflavi sp. nov., isolated from yellow water of strong flavor Chinese baijiu in Yibin region of China.</title>
        <authorList>
            <person name="Xie J."/>
        </authorList>
    </citation>
    <scope>NUCLEOTIDE SEQUENCE [LARGE SCALE GENOMIC DNA]</scope>
    <source>
        <strain evidence="2 3">3H-10</strain>
    </source>
</reference>
<dbReference type="InterPro" id="IPR026838">
    <property type="entry name" value="YheC/D"/>
</dbReference>
<dbReference type="Gene3D" id="3.30.470.20">
    <property type="entry name" value="ATP-grasp fold, B domain"/>
    <property type="match status" value="1"/>
</dbReference>
<evidence type="ECO:0000313" key="3">
    <source>
        <dbReference type="Proteomes" id="UP000472971"/>
    </source>
</evidence>
<accession>A0A6B3VWX3</accession>
<dbReference type="EMBL" id="JAAIWN010000001">
    <property type="protein sequence ID" value="NEY80021.1"/>
    <property type="molecule type" value="Genomic_DNA"/>
</dbReference>
<dbReference type="Proteomes" id="UP000570010">
    <property type="component" value="Unassembled WGS sequence"/>
</dbReference>